<feature type="transmembrane region" description="Helical" evidence="12">
    <location>
        <begin position="535"/>
        <end position="552"/>
    </location>
</feature>
<feature type="region of interest" description="Disordered" evidence="11">
    <location>
        <begin position="1"/>
        <end position="25"/>
    </location>
</feature>
<dbReference type="Gene3D" id="2.60.120.610">
    <property type="entry name" value="arabinofuranosyltransferase like domain"/>
    <property type="match status" value="1"/>
</dbReference>
<evidence type="ECO:0000256" key="11">
    <source>
        <dbReference type="SAM" id="MobiDB-lite"/>
    </source>
</evidence>
<feature type="transmembrane region" description="Helical" evidence="12">
    <location>
        <begin position="468"/>
        <end position="488"/>
    </location>
</feature>
<dbReference type="Pfam" id="PF17689">
    <property type="entry name" value="Arabino_trans_N"/>
    <property type="match status" value="1"/>
</dbReference>
<dbReference type="Pfam" id="PF04602">
    <property type="entry name" value="Arabinose_trans"/>
    <property type="match status" value="1"/>
</dbReference>
<proteinExistence type="inferred from homology"/>
<evidence type="ECO:0000256" key="10">
    <source>
        <dbReference type="ARBA" id="ARBA00023316"/>
    </source>
</evidence>
<feature type="transmembrane region" description="Helical" evidence="12">
    <location>
        <begin position="728"/>
        <end position="751"/>
    </location>
</feature>
<feature type="transmembrane region" description="Helical" evidence="12">
    <location>
        <begin position="660"/>
        <end position="679"/>
    </location>
</feature>
<keyword evidence="7 12" id="KW-0812">Transmembrane</keyword>
<evidence type="ECO:0000256" key="8">
    <source>
        <dbReference type="ARBA" id="ARBA00022989"/>
    </source>
</evidence>
<keyword evidence="6" id="KW-0808">Transferase</keyword>
<gene>
    <name evidence="16" type="ORF">KFZ73_08855</name>
</gene>
<comment type="subcellular location">
    <subcellularLocation>
        <location evidence="2">Cell membrane</location>
        <topology evidence="2">Multi-pass membrane protein</topology>
    </subcellularLocation>
</comment>
<dbReference type="Gene3D" id="3.40.190.160">
    <property type="match status" value="1"/>
</dbReference>
<feature type="transmembrane region" description="Helical" evidence="12">
    <location>
        <begin position="342"/>
        <end position="364"/>
    </location>
</feature>
<keyword evidence="8 12" id="KW-1133">Transmembrane helix</keyword>
<sequence length="1139" mass="120359">MPTSRSESEPDPQRRAATAAGRRAASAPQRAGVARVAAIVAGAVGLLLCLLTPLLPVQQATASLDWPHLRPGAESAEVTASLVTQSPADLTATVPCAAIARVADSGGTVLSTLPAGTSAARELGLNVTVGVPGPGQAVTVSSRNTVIAAAPVDRLRGCSQLRLWSNPAEVGARFEGIDVAGSIPTENRPVMGGVFTTLQASDVAAAGPGLRLHADLDTRFELSPSPLKAAAIGLGLLCVLASLIALWLLDRNFGHHRRAPRRSLGQLLRPRPVDVAVLGGFALWTVLGAGSSDDGYILSMGKVAPEAGYTANYYRFFGAPEAPFDWYYTFLSHWGSVSANAIWMRLPMLAAGAVTWLLLSRVLLPRLGPGVRRYPLAVWAAGAMLLAFWFPLASGLRSEPIIVLGTIVTWAAVERSVATHRALPAAVAAMAAGLTLGLAPQGVVAAALLLASSAAVLRVLVARRREAGLAALVLPVLAAGAVIVPIAFRDQSLASVAEAIRIRLEVGPAAPWTQEYLRFFFLTVETTDGSLVRRVPVYLFIMCLFVALFVMLRGRRIARIAPGPVWRLVGAVFIAAALLSLTPTKWTVHFGVYAGLAAALAAVTTVAVVEAARTSIRNFTFFLCGMLFALAAAFAGFNLWSWPYLWGVPWFDRQPEVAGVTFSKAFLILAGLAGALAAWQHFRLDFRGRGEGGLVEDGTVDETALEDTELATHTRADREQALRSRRRLQLASMPLVVVLGLLVLGEGAIFAKAYASNPATYTVAKGNLDALRGKSCGMARSVLVETDPNADMLTSAEGRGAAQALTGPGTHGFTPDGIAGELKPLAISSAPGQINMASPITSPFTSTAATAGTGGGTGPRTINGSTAALPFGLDPARTPVVGSYGQNTVPAELFSDWYSLPPRSADRPLVAFAASGAIASVGPTGKKEYGQPVTLEWAERRADGSIGARGVIDPIDPGPNKPWRNLRVPMEAIPPAATVVRIHVRDPNLGDQQWVGVTPPRVPRLRTLQDVVGETDPVLLDLLVGQQFPCQRPLAIRNGTYEVPKWRILPTRKDALSTSSTWQAREAGGLLTVPDTLLRTTTLPTYMTGDLTRDWGELQQYTPLADDAPAAELTVGVQTRSGWWRQGPIRALTNQTVKN</sequence>
<reference evidence="16 17" key="1">
    <citation type="submission" date="2021-04" db="EMBL/GenBank/DDBJ databases">
        <title>Whole genome sequence analysis of a thiophenic sulfur metabolizing bacteria.</title>
        <authorList>
            <person name="Akhtar N."/>
            <person name="Akram J."/>
            <person name="Aslam A."/>
        </authorList>
    </citation>
    <scope>NUCLEOTIDE SEQUENCE [LARGE SCALE GENOMIC DNA]</scope>
    <source>
        <strain evidence="16 17">3OW</strain>
    </source>
</reference>
<dbReference type="InterPro" id="IPR042486">
    <property type="entry name" value="Arabino_trans_C_2"/>
</dbReference>
<feature type="compositionally biased region" description="Low complexity" evidence="11">
    <location>
        <begin position="838"/>
        <end position="851"/>
    </location>
</feature>
<name>A0ABS5NAQ7_TSUPA</name>
<dbReference type="InterPro" id="IPR007680">
    <property type="entry name" value="Arabino_trans_central"/>
</dbReference>
<protein>
    <submittedName>
        <fullName evidence="16">Arabinosyltransferase domain-containing protein</fullName>
    </submittedName>
</protein>
<keyword evidence="10" id="KW-0961">Cell wall biogenesis/degradation</keyword>
<feature type="transmembrane region" description="Helical" evidence="12">
    <location>
        <begin position="32"/>
        <end position="55"/>
    </location>
</feature>
<evidence type="ECO:0000256" key="5">
    <source>
        <dbReference type="ARBA" id="ARBA00022676"/>
    </source>
</evidence>
<feature type="transmembrane region" description="Helical" evidence="12">
    <location>
        <begin position="564"/>
        <end position="582"/>
    </location>
</feature>
<feature type="transmembrane region" description="Helical" evidence="12">
    <location>
        <begin position="588"/>
        <end position="609"/>
    </location>
</feature>
<evidence type="ECO:0000259" key="15">
    <source>
        <dbReference type="Pfam" id="PF17689"/>
    </source>
</evidence>
<comment type="similarity">
    <text evidence="3">Belongs to the emb family.</text>
</comment>
<feature type="domain" description="Arabinosyltransferase C-terminal" evidence="14">
    <location>
        <begin position="748"/>
        <end position="1130"/>
    </location>
</feature>
<organism evidence="16 17">
    <name type="scientific">Tsukamurella paurometabola</name>
    <name type="common">Corynebacterium paurometabolum</name>
    <dbReference type="NCBI Taxonomy" id="2061"/>
    <lineage>
        <taxon>Bacteria</taxon>
        <taxon>Bacillati</taxon>
        <taxon>Actinomycetota</taxon>
        <taxon>Actinomycetes</taxon>
        <taxon>Mycobacteriales</taxon>
        <taxon>Tsukamurellaceae</taxon>
        <taxon>Tsukamurella</taxon>
    </lineage>
</organism>
<keyword evidence="17" id="KW-1185">Reference proteome</keyword>
<feature type="transmembrane region" description="Helical" evidence="12">
    <location>
        <begin position="443"/>
        <end position="461"/>
    </location>
</feature>
<evidence type="ECO:0000256" key="6">
    <source>
        <dbReference type="ARBA" id="ARBA00022679"/>
    </source>
</evidence>
<dbReference type="Proteomes" id="UP000676853">
    <property type="component" value="Unassembled WGS sequence"/>
</dbReference>
<evidence type="ECO:0000313" key="16">
    <source>
        <dbReference type="EMBL" id="MBS4101349.1"/>
    </source>
</evidence>
<feature type="transmembrane region" description="Helical" evidence="12">
    <location>
        <begin position="621"/>
        <end position="640"/>
    </location>
</feature>
<feature type="transmembrane region" description="Helical" evidence="12">
    <location>
        <begin position="229"/>
        <end position="249"/>
    </location>
</feature>
<evidence type="ECO:0000259" key="14">
    <source>
        <dbReference type="Pfam" id="PF14896"/>
    </source>
</evidence>
<feature type="compositionally biased region" description="Low complexity" evidence="11">
    <location>
        <begin position="15"/>
        <end position="25"/>
    </location>
</feature>
<dbReference type="InterPro" id="IPR032731">
    <property type="entry name" value="Arabino_trans_C"/>
</dbReference>
<keyword evidence="4" id="KW-1003">Cell membrane</keyword>
<evidence type="ECO:0000313" key="17">
    <source>
        <dbReference type="Proteomes" id="UP000676853"/>
    </source>
</evidence>
<dbReference type="Gene3D" id="2.60.120.940">
    <property type="entry name" value="EmbC, C-terminal domain, subdomain 2"/>
    <property type="match status" value="1"/>
</dbReference>
<evidence type="ECO:0000259" key="13">
    <source>
        <dbReference type="Pfam" id="PF04602"/>
    </source>
</evidence>
<keyword evidence="5" id="KW-0328">Glycosyltransferase</keyword>
<evidence type="ECO:0000256" key="7">
    <source>
        <dbReference type="ARBA" id="ARBA00022692"/>
    </source>
</evidence>
<feature type="domain" description="Arabinofuranosyltransferase central" evidence="13">
    <location>
        <begin position="223"/>
        <end position="683"/>
    </location>
</feature>
<dbReference type="Pfam" id="PF14896">
    <property type="entry name" value="Arabino_trans_C"/>
    <property type="match status" value="1"/>
</dbReference>
<evidence type="ECO:0000256" key="4">
    <source>
        <dbReference type="ARBA" id="ARBA00022475"/>
    </source>
</evidence>
<evidence type="ECO:0000256" key="9">
    <source>
        <dbReference type="ARBA" id="ARBA00023136"/>
    </source>
</evidence>
<evidence type="ECO:0000256" key="3">
    <source>
        <dbReference type="ARBA" id="ARBA00008195"/>
    </source>
</evidence>
<feature type="region of interest" description="Disordered" evidence="11">
    <location>
        <begin position="838"/>
        <end position="866"/>
    </location>
</feature>
<evidence type="ECO:0000256" key="12">
    <source>
        <dbReference type="SAM" id="Phobius"/>
    </source>
</evidence>
<evidence type="ECO:0000256" key="2">
    <source>
        <dbReference type="ARBA" id="ARBA00004651"/>
    </source>
</evidence>
<keyword evidence="9 12" id="KW-0472">Membrane</keyword>
<dbReference type="InterPro" id="IPR027451">
    <property type="entry name" value="EmbABC_dom1"/>
</dbReference>
<feature type="transmembrane region" description="Helical" evidence="12">
    <location>
        <begin position="376"/>
        <end position="396"/>
    </location>
</feature>
<dbReference type="InterPro" id="IPR040920">
    <property type="entry name" value="Arabino_trans_N"/>
</dbReference>
<feature type="compositionally biased region" description="Basic and acidic residues" evidence="11">
    <location>
        <begin position="1"/>
        <end position="14"/>
    </location>
</feature>
<accession>A0ABS5NAQ7</accession>
<feature type="domain" description="Arabinosyltransferas concanavalin like" evidence="15">
    <location>
        <begin position="58"/>
        <end position="219"/>
    </location>
</feature>
<dbReference type="EMBL" id="JAGXOE010000014">
    <property type="protein sequence ID" value="MBS4101349.1"/>
    <property type="molecule type" value="Genomic_DNA"/>
</dbReference>
<comment type="function">
    <text evidence="1">Arabinosyl transferase responsible for the polymerization of arabinose into the arabinan of arabinogalactan.</text>
</comment>
<evidence type="ECO:0000256" key="1">
    <source>
        <dbReference type="ARBA" id="ARBA00003001"/>
    </source>
</evidence>
<comment type="caution">
    <text evidence="16">The sequence shown here is derived from an EMBL/GenBank/DDBJ whole genome shotgun (WGS) entry which is preliminary data.</text>
</comment>